<comment type="caution">
    <text evidence="1">The sequence shown here is derived from an EMBL/GenBank/DDBJ whole genome shotgun (WGS) entry which is preliminary data.</text>
</comment>
<sequence length="69" mass="7582">RFSDCTCCVKIGNLVTSDVMSLDSNGYGFMTEGCCINDCYSLFLIYIVASAILKFLNSTTYIGNILVVF</sequence>
<evidence type="ECO:0000313" key="1">
    <source>
        <dbReference type="EMBL" id="KAK2704739.1"/>
    </source>
</evidence>
<dbReference type="Proteomes" id="UP001187531">
    <property type="component" value="Unassembled WGS sequence"/>
</dbReference>
<organism evidence="1 2">
    <name type="scientific">Artemia franciscana</name>
    <name type="common">Brine shrimp</name>
    <name type="synonym">Artemia sanfranciscana</name>
    <dbReference type="NCBI Taxonomy" id="6661"/>
    <lineage>
        <taxon>Eukaryota</taxon>
        <taxon>Metazoa</taxon>
        <taxon>Ecdysozoa</taxon>
        <taxon>Arthropoda</taxon>
        <taxon>Crustacea</taxon>
        <taxon>Branchiopoda</taxon>
        <taxon>Anostraca</taxon>
        <taxon>Artemiidae</taxon>
        <taxon>Artemia</taxon>
    </lineage>
</organism>
<accession>A0AA88HCX9</accession>
<proteinExistence type="predicted"/>
<name>A0AA88HCX9_ARTSF</name>
<protein>
    <submittedName>
        <fullName evidence="1">Uncharacterized protein</fullName>
    </submittedName>
</protein>
<gene>
    <name evidence="1" type="ORF">QYM36_016952</name>
</gene>
<dbReference type="AlphaFoldDB" id="A0AA88HCX9"/>
<feature type="non-terminal residue" evidence="1">
    <location>
        <position position="1"/>
    </location>
</feature>
<reference evidence="1" key="1">
    <citation type="submission" date="2023-07" db="EMBL/GenBank/DDBJ databases">
        <title>Chromosome-level genome assembly of Artemia franciscana.</title>
        <authorList>
            <person name="Jo E."/>
        </authorList>
    </citation>
    <scope>NUCLEOTIDE SEQUENCE</scope>
    <source>
        <tissue evidence="1">Whole body</tissue>
    </source>
</reference>
<evidence type="ECO:0000313" key="2">
    <source>
        <dbReference type="Proteomes" id="UP001187531"/>
    </source>
</evidence>
<dbReference type="EMBL" id="JAVRJZ010000021">
    <property type="protein sequence ID" value="KAK2704739.1"/>
    <property type="molecule type" value="Genomic_DNA"/>
</dbReference>
<feature type="non-terminal residue" evidence="1">
    <location>
        <position position="69"/>
    </location>
</feature>
<keyword evidence="2" id="KW-1185">Reference proteome</keyword>